<dbReference type="AlphaFoldDB" id="X0Z5A1"/>
<accession>X0Z5A1</accession>
<comment type="caution">
    <text evidence="1">The sequence shown here is derived from an EMBL/GenBank/DDBJ whole genome shotgun (WGS) entry which is preliminary data.</text>
</comment>
<dbReference type="EMBL" id="BARS01051257">
    <property type="protein sequence ID" value="GAG43701.1"/>
    <property type="molecule type" value="Genomic_DNA"/>
</dbReference>
<organism evidence="1">
    <name type="scientific">marine sediment metagenome</name>
    <dbReference type="NCBI Taxonomy" id="412755"/>
    <lineage>
        <taxon>unclassified sequences</taxon>
        <taxon>metagenomes</taxon>
        <taxon>ecological metagenomes</taxon>
    </lineage>
</organism>
<gene>
    <name evidence="1" type="ORF">S01H1_76386</name>
</gene>
<name>X0Z5A1_9ZZZZ</name>
<protein>
    <submittedName>
        <fullName evidence="1">Uncharacterized protein</fullName>
    </submittedName>
</protein>
<reference evidence="1" key="1">
    <citation type="journal article" date="2014" name="Front. Microbiol.">
        <title>High frequency of phylogenetically diverse reductive dehalogenase-homologous genes in deep subseafloor sedimentary metagenomes.</title>
        <authorList>
            <person name="Kawai M."/>
            <person name="Futagami T."/>
            <person name="Toyoda A."/>
            <person name="Takaki Y."/>
            <person name="Nishi S."/>
            <person name="Hori S."/>
            <person name="Arai W."/>
            <person name="Tsubouchi T."/>
            <person name="Morono Y."/>
            <person name="Uchiyama I."/>
            <person name="Ito T."/>
            <person name="Fujiyama A."/>
            <person name="Inagaki F."/>
            <person name="Takami H."/>
        </authorList>
    </citation>
    <scope>NUCLEOTIDE SEQUENCE</scope>
    <source>
        <strain evidence="1">Expedition CK06-06</strain>
    </source>
</reference>
<evidence type="ECO:0000313" key="1">
    <source>
        <dbReference type="EMBL" id="GAG43701.1"/>
    </source>
</evidence>
<sequence>TVEEPRPPPEPSEVALKEAREVVDAVRGKLGDYWGFD</sequence>
<feature type="non-terminal residue" evidence="1">
    <location>
        <position position="1"/>
    </location>
</feature>
<proteinExistence type="predicted"/>